<gene>
    <name evidence="1" type="ORF">ACFQGD_02700</name>
</gene>
<evidence type="ECO:0000313" key="2">
    <source>
        <dbReference type="Proteomes" id="UP001596337"/>
    </source>
</evidence>
<proteinExistence type="predicted"/>
<accession>A0ABW2BTB1</accession>
<reference evidence="2" key="1">
    <citation type="journal article" date="2019" name="Int. J. Syst. Evol. Microbiol.">
        <title>The Global Catalogue of Microorganisms (GCM) 10K type strain sequencing project: providing services to taxonomists for standard genome sequencing and annotation.</title>
        <authorList>
            <consortium name="The Broad Institute Genomics Platform"/>
            <consortium name="The Broad Institute Genome Sequencing Center for Infectious Disease"/>
            <person name="Wu L."/>
            <person name="Ma J."/>
        </authorList>
    </citation>
    <scope>NUCLEOTIDE SEQUENCE [LARGE SCALE GENOMIC DNA]</scope>
    <source>
        <strain evidence="2">KCTC 32255</strain>
    </source>
</reference>
<protein>
    <submittedName>
        <fullName evidence="1">Uncharacterized protein</fullName>
    </submittedName>
</protein>
<comment type="caution">
    <text evidence="1">The sequence shown here is derived from an EMBL/GenBank/DDBJ whole genome shotgun (WGS) entry which is preliminary data.</text>
</comment>
<sequence>MAIYGDPDQVLRDGFCPDVRELPTDEGTEHAIDVSQLGVFVLDDERGAGSGLGIVWHGGLGWLLSVLWAGRGRDVLHGFPPSYKCPARP</sequence>
<dbReference type="EMBL" id="JBHSXX010000001">
    <property type="protein sequence ID" value="MFC6866048.1"/>
    <property type="molecule type" value="Genomic_DNA"/>
</dbReference>
<evidence type="ECO:0000313" key="1">
    <source>
        <dbReference type="EMBL" id="MFC6866048.1"/>
    </source>
</evidence>
<name>A0ABW2BTB1_9PSEU</name>
<dbReference type="RefSeq" id="WP_345407579.1">
    <property type="nucleotide sequence ID" value="NZ_BAABLA010000123.1"/>
</dbReference>
<organism evidence="1 2">
    <name type="scientific">Haloechinothrix salitolerans</name>
    <dbReference type="NCBI Taxonomy" id="926830"/>
    <lineage>
        <taxon>Bacteria</taxon>
        <taxon>Bacillati</taxon>
        <taxon>Actinomycetota</taxon>
        <taxon>Actinomycetes</taxon>
        <taxon>Pseudonocardiales</taxon>
        <taxon>Pseudonocardiaceae</taxon>
        <taxon>Haloechinothrix</taxon>
    </lineage>
</organism>
<keyword evidence="2" id="KW-1185">Reference proteome</keyword>
<dbReference type="Proteomes" id="UP001596337">
    <property type="component" value="Unassembled WGS sequence"/>
</dbReference>